<sequence length="531" mass="61329">MSDPLPIPLKTRSQPDLVDSRFSAAESLAGDKTYASSAFLGESPPNGSKTPNFSSSPPTPGKLSRTASFSNGSAYDDDPFVPPPDRITVFDLLENLALPQRLEQLQSTMTESVRRQQQRFRSSGQNAKDKVIDEWRRRLPTADEQLGKYRKRMRERVDRIGKTWNDRKTVSVREKVSFIAGVFNIFISGYFIGSHPEWFHLWYAAQLVYFMPIRFYTYHRRGMHYFLADLCYFVNGLLCLSIWAFPNSKRLLLSTFCLAYGNNAIAIAMWRNMLVFHSLDKVTSLFIHIMPCVTLHCLVHLIPPELQAAKYPAIYRIKNAPKGTPFHYSPAEFLLWASVPYALWQATYYFFITWRRKEKIAAGRLTSFVWLRRSYKGTMLGNIVHRRPEWLQEPTFMLIQYFYAMLTTLPCALWFWYRYASAGFLTIVFAWSVYNGATYYIDIFGRRFERELEQLRRDVQRMQNSPDGRHERSTSTGSDSEISYMGNGHTKNRESVDHIPLLDESVKDVVVNGDGDAGQRTPTGLEDKKNA</sequence>
<dbReference type="EMBL" id="ML978131">
    <property type="protein sequence ID" value="KAF2095618.1"/>
    <property type="molecule type" value="Genomic_DNA"/>
</dbReference>
<feature type="transmembrane region" description="Helical" evidence="14">
    <location>
        <begin position="423"/>
        <end position="441"/>
    </location>
</feature>
<keyword evidence="12" id="KW-0012">Acyltransferase</keyword>
<feature type="region of interest" description="Disordered" evidence="13">
    <location>
        <begin position="510"/>
        <end position="531"/>
    </location>
</feature>
<evidence type="ECO:0000256" key="2">
    <source>
        <dbReference type="ARBA" id="ARBA00006675"/>
    </source>
</evidence>
<evidence type="ECO:0000313" key="15">
    <source>
        <dbReference type="EMBL" id="KAF2095618.1"/>
    </source>
</evidence>
<evidence type="ECO:0000256" key="3">
    <source>
        <dbReference type="ARBA" id="ARBA00019082"/>
    </source>
</evidence>
<feature type="region of interest" description="Disordered" evidence="13">
    <location>
        <begin position="36"/>
        <end position="81"/>
    </location>
</feature>
<feature type="transmembrane region" description="Helical" evidence="14">
    <location>
        <begin position="251"/>
        <end position="270"/>
    </location>
</feature>
<dbReference type="AlphaFoldDB" id="A0A9P4IA09"/>
<evidence type="ECO:0000256" key="9">
    <source>
        <dbReference type="ARBA" id="ARBA00023136"/>
    </source>
</evidence>
<comment type="caution">
    <text evidence="15">The sequence shown here is derived from an EMBL/GenBank/DDBJ whole genome shotgun (WGS) entry which is preliminary data.</text>
</comment>
<dbReference type="PANTHER" id="PTHR31201:SF1">
    <property type="entry name" value="GLYCEROPHOSPHOCHOLINE ACYLTRANSFERASE 1"/>
    <property type="match status" value="1"/>
</dbReference>
<proteinExistence type="inferred from homology"/>
<feature type="transmembrane region" description="Helical" evidence="14">
    <location>
        <begin position="176"/>
        <end position="193"/>
    </location>
</feature>
<evidence type="ECO:0000256" key="8">
    <source>
        <dbReference type="ARBA" id="ARBA00023098"/>
    </source>
</evidence>
<evidence type="ECO:0000256" key="12">
    <source>
        <dbReference type="ARBA" id="ARBA00023315"/>
    </source>
</evidence>
<feature type="transmembrane region" description="Helical" evidence="14">
    <location>
        <begin position="333"/>
        <end position="351"/>
    </location>
</feature>
<evidence type="ECO:0000256" key="14">
    <source>
        <dbReference type="SAM" id="Phobius"/>
    </source>
</evidence>
<comment type="similarity">
    <text evidence="2">Belongs to the GPC1 family.</text>
</comment>
<keyword evidence="16" id="KW-1185">Reference proteome</keyword>
<keyword evidence="9 14" id="KW-0472">Membrane</keyword>
<dbReference type="OrthoDB" id="406287at2759"/>
<evidence type="ECO:0000313" key="16">
    <source>
        <dbReference type="Proteomes" id="UP000799772"/>
    </source>
</evidence>
<dbReference type="GO" id="GO:0006656">
    <property type="term" value="P:phosphatidylcholine biosynthetic process"/>
    <property type="evidence" value="ECO:0007669"/>
    <property type="project" value="TreeGrafter"/>
</dbReference>
<evidence type="ECO:0000256" key="13">
    <source>
        <dbReference type="SAM" id="MobiDB-lite"/>
    </source>
</evidence>
<evidence type="ECO:0000256" key="1">
    <source>
        <dbReference type="ARBA" id="ARBA00004141"/>
    </source>
</evidence>
<evidence type="ECO:0000256" key="7">
    <source>
        <dbReference type="ARBA" id="ARBA00022989"/>
    </source>
</evidence>
<keyword evidence="7 14" id="KW-1133">Transmembrane helix</keyword>
<feature type="compositionally biased region" description="Polar residues" evidence="13">
    <location>
        <begin position="45"/>
        <end position="56"/>
    </location>
</feature>
<protein>
    <recommendedName>
        <fullName evidence="3">Glycerophosphocholine acyltransferase 1</fullName>
    </recommendedName>
</protein>
<organism evidence="15 16">
    <name type="scientific">Rhizodiscina lignyota</name>
    <dbReference type="NCBI Taxonomy" id="1504668"/>
    <lineage>
        <taxon>Eukaryota</taxon>
        <taxon>Fungi</taxon>
        <taxon>Dikarya</taxon>
        <taxon>Ascomycota</taxon>
        <taxon>Pezizomycotina</taxon>
        <taxon>Dothideomycetes</taxon>
        <taxon>Pleosporomycetidae</taxon>
        <taxon>Aulographales</taxon>
        <taxon>Rhizodiscinaceae</taxon>
        <taxon>Rhizodiscina</taxon>
    </lineage>
</organism>
<dbReference type="InterPro" id="IPR021261">
    <property type="entry name" value="GPCAT"/>
</dbReference>
<keyword evidence="8" id="KW-0443">Lipid metabolism</keyword>
<keyword evidence="11" id="KW-1208">Phospholipid metabolism</keyword>
<dbReference type="Proteomes" id="UP000799772">
    <property type="component" value="Unassembled WGS sequence"/>
</dbReference>
<feature type="region of interest" description="Disordered" evidence="13">
    <location>
        <begin position="460"/>
        <end position="497"/>
    </location>
</feature>
<dbReference type="GO" id="GO:0016020">
    <property type="term" value="C:membrane"/>
    <property type="evidence" value="ECO:0007669"/>
    <property type="project" value="UniProtKB-SubCell"/>
</dbReference>
<feature type="transmembrane region" description="Helical" evidence="14">
    <location>
        <begin position="282"/>
        <end position="302"/>
    </location>
</feature>
<feature type="transmembrane region" description="Helical" evidence="14">
    <location>
        <begin position="225"/>
        <end position="245"/>
    </location>
</feature>
<keyword evidence="5" id="KW-0808">Transferase</keyword>
<dbReference type="Pfam" id="PF10998">
    <property type="entry name" value="DUF2838"/>
    <property type="match status" value="1"/>
</dbReference>
<feature type="transmembrane region" description="Helical" evidence="14">
    <location>
        <begin position="396"/>
        <end position="417"/>
    </location>
</feature>
<evidence type="ECO:0000256" key="6">
    <source>
        <dbReference type="ARBA" id="ARBA00022692"/>
    </source>
</evidence>
<evidence type="ECO:0000256" key="5">
    <source>
        <dbReference type="ARBA" id="ARBA00022679"/>
    </source>
</evidence>
<keyword evidence="6 14" id="KW-0812">Transmembrane</keyword>
<gene>
    <name evidence="15" type="ORF">NA57DRAFT_67964</name>
</gene>
<accession>A0A9P4IA09</accession>
<name>A0A9P4IA09_9PEZI</name>
<evidence type="ECO:0000256" key="11">
    <source>
        <dbReference type="ARBA" id="ARBA00023264"/>
    </source>
</evidence>
<keyword evidence="10" id="KW-0594">Phospholipid biosynthesis</keyword>
<reference evidence="15" key="1">
    <citation type="journal article" date="2020" name="Stud. Mycol.">
        <title>101 Dothideomycetes genomes: a test case for predicting lifestyles and emergence of pathogens.</title>
        <authorList>
            <person name="Haridas S."/>
            <person name="Albert R."/>
            <person name="Binder M."/>
            <person name="Bloem J."/>
            <person name="Labutti K."/>
            <person name="Salamov A."/>
            <person name="Andreopoulos B."/>
            <person name="Baker S."/>
            <person name="Barry K."/>
            <person name="Bills G."/>
            <person name="Bluhm B."/>
            <person name="Cannon C."/>
            <person name="Castanera R."/>
            <person name="Culley D."/>
            <person name="Daum C."/>
            <person name="Ezra D."/>
            <person name="Gonzalez J."/>
            <person name="Henrissat B."/>
            <person name="Kuo A."/>
            <person name="Liang C."/>
            <person name="Lipzen A."/>
            <person name="Lutzoni F."/>
            <person name="Magnuson J."/>
            <person name="Mondo S."/>
            <person name="Nolan M."/>
            <person name="Ohm R."/>
            <person name="Pangilinan J."/>
            <person name="Park H.-J."/>
            <person name="Ramirez L."/>
            <person name="Alfaro M."/>
            <person name="Sun H."/>
            <person name="Tritt A."/>
            <person name="Yoshinaga Y."/>
            <person name="Zwiers L.-H."/>
            <person name="Turgeon B."/>
            <person name="Goodwin S."/>
            <person name="Spatafora J."/>
            <person name="Crous P."/>
            <person name="Grigoriev I."/>
        </authorList>
    </citation>
    <scope>NUCLEOTIDE SEQUENCE</scope>
    <source>
        <strain evidence="15">CBS 133067</strain>
    </source>
</reference>
<evidence type="ECO:0000256" key="4">
    <source>
        <dbReference type="ARBA" id="ARBA00022516"/>
    </source>
</evidence>
<keyword evidence="4" id="KW-0444">Lipid biosynthesis</keyword>
<dbReference type="PANTHER" id="PTHR31201">
    <property type="entry name" value="OS01G0585100 PROTEIN"/>
    <property type="match status" value="1"/>
</dbReference>
<comment type="subcellular location">
    <subcellularLocation>
        <location evidence="1">Membrane</location>
        <topology evidence="1">Multi-pass membrane protein</topology>
    </subcellularLocation>
</comment>
<evidence type="ECO:0000256" key="10">
    <source>
        <dbReference type="ARBA" id="ARBA00023209"/>
    </source>
</evidence>
<feature type="transmembrane region" description="Helical" evidence="14">
    <location>
        <begin position="199"/>
        <end position="218"/>
    </location>
</feature>
<dbReference type="GO" id="GO:0016746">
    <property type="term" value="F:acyltransferase activity"/>
    <property type="evidence" value="ECO:0007669"/>
    <property type="project" value="UniProtKB-KW"/>
</dbReference>